<keyword evidence="5" id="KW-0732">Signal</keyword>
<sequence>IYVSPQCQVATAEECEEHKDFVPGHSLAGEGIDITTLEKRGGKVLDMNQWQKPDGTCTLCQNQLLPDKPLQRLPLAAVDWEVKTMCQQKVHTSLQNNGFGVVSAAGSDVQNDWKLGLDIQVKPQTNIQVALAASHSKTADFSMDKASQDKYSFARHEVSCTYYSFRTDHHQQLSKHFKLALHNLPGKYHHATQLEYRQLIATYGTHFITRLHLGGRIRDVTAVRECELVLNGVTADEVKDCLRIEAAASIGGAVKMDAAYKTCEELKKKQTFQGSFHQVYRERHTEVVGGTSHIDLLFPDNHNPETFSEWLEGVISVPGLLSYSLDPIHTLVPEGNPRREGLQQAVREYVTERALWRNCTQPCPPGTQRSVRDPCSCVCPSDGTTSSMCCSRKRGLGKLTVKIQRAHGLWGDSFSRTDAYVMVFYQGREIRTPTVWNNDNPVWNIHLDLGHIQILGENSKLQIQVWDEDNKYDDDSLGLCEKTLEAGKLHNEVCYLDHGRLDFQYHLICAPYLGGPFCFDYVPQMPKSGEVLLRKGKAVTVKQKAP</sequence>
<dbReference type="InterPro" id="IPR020863">
    <property type="entry name" value="MACPF_CS"/>
</dbReference>
<dbReference type="GO" id="GO:0031640">
    <property type="term" value="P:killing of cells of another organism"/>
    <property type="evidence" value="ECO:0007669"/>
    <property type="project" value="UniProtKB-KW"/>
</dbReference>
<dbReference type="InterPro" id="IPR000008">
    <property type="entry name" value="C2_dom"/>
</dbReference>
<dbReference type="PROSITE" id="PS51412">
    <property type="entry name" value="MACPF_2"/>
    <property type="match status" value="1"/>
</dbReference>
<dbReference type="Pfam" id="PF01823">
    <property type="entry name" value="MACPF"/>
    <property type="match status" value="1"/>
</dbReference>
<keyword evidence="4" id="KW-0964">Secreted</keyword>
<comment type="subcellular location">
    <subcellularLocation>
        <location evidence="1">Membrane</location>
    </subcellularLocation>
    <subcellularLocation>
        <location evidence="2">Secreted</location>
    </subcellularLocation>
</comment>
<dbReference type="SUPFAM" id="SSF49562">
    <property type="entry name" value="C2 domain (Calcium/lipid-binding domain, CaLB)"/>
    <property type="match status" value="1"/>
</dbReference>
<name>A0A8D2KQU5_VARKO</name>
<dbReference type="InterPro" id="IPR052784">
    <property type="entry name" value="Perforin-1_pore-forming"/>
</dbReference>
<dbReference type="GO" id="GO:0005576">
    <property type="term" value="C:extracellular region"/>
    <property type="evidence" value="ECO:0007669"/>
    <property type="project" value="UniProtKB-SubCell"/>
</dbReference>
<reference evidence="11" key="2">
    <citation type="submission" date="2025-09" db="UniProtKB">
        <authorList>
            <consortium name="Ensembl"/>
        </authorList>
    </citation>
    <scope>IDENTIFICATION</scope>
</reference>
<accession>A0A8D2KQU5</accession>
<reference evidence="11" key="1">
    <citation type="submission" date="2025-08" db="UniProtKB">
        <authorList>
            <consortium name="Ensembl"/>
        </authorList>
    </citation>
    <scope>IDENTIFICATION</scope>
</reference>
<evidence type="ECO:0000313" key="12">
    <source>
        <dbReference type="Proteomes" id="UP000694545"/>
    </source>
</evidence>
<dbReference type="GO" id="GO:0016020">
    <property type="term" value="C:membrane"/>
    <property type="evidence" value="ECO:0007669"/>
    <property type="project" value="UniProtKB-SubCell"/>
</dbReference>
<keyword evidence="8" id="KW-1015">Disulfide bond</keyword>
<keyword evidence="12" id="KW-1185">Reference proteome</keyword>
<comment type="similarity">
    <text evidence="3">Belongs to the complement C6/C7/C8/C9 family.</text>
</comment>
<evidence type="ECO:0000256" key="1">
    <source>
        <dbReference type="ARBA" id="ARBA00004370"/>
    </source>
</evidence>
<feature type="domain" description="C2" evidence="9">
    <location>
        <begin position="380"/>
        <end position="498"/>
    </location>
</feature>
<evidence type="ECO:0000256" key="8">
    <source>
        <dbReference type="ARBA" id="ARBA00023157"/>
    </source>
</evidence>
<evidence type="ECO:0000256" key="3">
    <source>
        <dbReference type="ARBA" id="ARBA00009214"/>
    </source>
</evidence>
<dbReference type="PANTHER" id="PTHR46096">
    <property type="entry name" value="PERFORIN-1"/>
    <property type="match status" value="1"/>
</dbReference>
<dbReference type="Proteomes" id="UP000694545">
    <property type="component" value="Unplaced"/>
</dbReference>
<dbReference type="GO" id="GO:0051607">
    <property type="term" value="P:defense response to virus"/>
    <property type="evidence" value="ECO:0007669"/>
    <property type="project" value="TreeGrafter"/>
</dbReference>
<dbReference type="GO" id="GO:0001771">
    <property type="term" value="P:immunological synapse formation"/>
    <property type="evidence" value="ECO:0007669"/>
    <property type="project" value="TreeGrafter"/>
</dbReference>
<keyword evidence="6" id="KW-0204">Cytolysis</keyword>
<evidence type="ECO:0000313" key="11">
    <source>
        <dbReference type="Ensembl" id="ENSVKKP00000000492.1"/>
    </source>
</evidence>
<keyword evidence="7" id="KW-0472">Membrane</keyword>
<dbReference type="Pfam" id="PF00168">
    <property type="entry name" value="C2"/>
    <property type="match status" value="1"/>
</dbReference>
<dbReference type="PROSITE" id="PS00279">
    <property type="entry name" value="MACPF_1"/>
    <property type="match status" value="1"/>
</dbReference>
<evidence type="ECO:0000256" key="7">
    <source>
        <dbReference type="ARBA" id="ARBA00023136"/>
    </source>
</evidence>
<evidence type="ECO:0000256" key="4">
    <source>
        <dbReference type="ARBA" id="ARBA00022525"/>
    </source>
</evidence>
<dbReference type="OMA" id="LCKNALQ"/>
<evidence type="ECO:0000256" key="5">
    <source>
        <dbReference type="ARBA" id="ARBA00022729"/>
    </source>
</evidence>
<dbReference type="InterPro" id="IPR035892">
    <property type="entry name" value="C2_domain_sf"/>
</dbReference>
<dbReference type="PANTHER" id="PTHR46096:SF3">
    <property type="entry name" value="PERFORIN-1"/>
    <property type="match status" value="1"/>
</dbReference>
<dbReference type="Gene3D" id="2.60.40.150">
    <property type="entry name" value="C2 domain"/>
    <property type="match status" value="1"/>
</dbReference>
<dbReference type="GO" id="GO:0001913">
    <property type="term" value="P:T cell mediated cytotoxicity"/>
    <property type="evidence" value="ECO:0007669"/>
    <property type="project" value="TreeGrafter"/>
</dbReference>
<evidence type="ECO:0000256" key="2">
    <source>
        <dbReference type="ARBA" id="ARBA00004613"/>
    </source>
</evidence>
<protein>
    <submittedName>
        <fullName evidence="11">Perforin 1</fullName>
    </submittedName>
</protein>
<feature type="domain" description="MACPF" evidence="10">
    <location>
        <begin position="11"/>
        <end position="357"/>
    </location>
</feature>
<evidence type="ECO:0000259" key="9">
    <source>
        <dbReference type="PROSITE" id="PS50004"/>
    </source>
</evidence>
<dbReference type="InterPro" id="IPR020864">
    <property type="entry name" value="MACPF"/>
</dbReference>
<dbReference type="GO" id="GO:0022829">
    <property type="term" value="F:wide pore channel activity"/>
    <property type="evidence" value="ECO:0007669"/>
    <property type="project" value="TreeGrafter"/>
</dbReference>
<proteinExistence type="inferred from homology"/>
<dbReference type="Ensembl" id="ENSVKKT00000000513.1">
    <property type="protein sequence ID" value="ENSVKKP00000000492.1"/>
    <property type="gene ID" value="ENSVKKG00000000441.1"/>
</dbReference>
<organism evidence="11 12">
    <name type="scientific">Varanus komodoensis</name>
    <name type="common">Komodo dragon</name>
    <dbReference type="NCBI Taxonomy" id="61221"/>
    <lineage>
        <taxon>Eukaryota</taxon>
        <taxon>Metazoa</taxon>
        <taxon>Chordata</taxon>
        <taxon>Craniata</taxon>
        <taxon>Vertebrata</taxon>
        <taxon>Euteleostomi</taxon>
        <taxon>Lepidosauria</taxon>
        <taxon>Squamata</taxon>
        <taxon>Bifurcata</taxon>
        <taxon>Unidentata</taxon>
        <taxon>Episquamata</taxon>
        <taxon>Toxicofera</taxon>
        <taxon>Anguimorpha</taxon>
        <taxon>Paleoanguimorpha</taxon>
        <taxon>Varanoidea</taxon>
        <taxon>Varanidae</taxon>
        <taxon>Varanus</taxon>
    </lineage>
</organism>
<dbReference type="SMART" id="SM00239">
    <property type="entry name" value="C2"/>
    <property type="match status" value="1"/>
</dbReference>
<dbReference type="PROSITE" id="PS50004">
    <property type="entry name" value="C2"/>
    <property type="match status" value="1"/>
</dbReference>
<evidence type="ECO:0000259" key="10">
    <source>
        <dbReference type="PROSITE" id="PS51412"/>
    </source>
</evidence>
<dbReference type="AlphaFoldDB" id="A0A8D2KQU5"/>
<dbReference type="SMART" id="SM00457">
    <property type="entry name" value="MACPF"/>
    <property type="match status" value="1"/>
</dbReference>
<evidence type="ECO:0000256" key="6">
    <source>
        <dbReference type="ARBA" id="ARBA00022852"/>
    </source>
</evidence>